<evidence type="ECO:0000313" key="3">
    <source>
        <dbReference type="Proteomes" id="UP000518300"/>
    </source>
</evidence>
<proteinExistence type="predicted"/>
<comment type="caution">
    <text evidence="2">The sequence shown here is derived from an EMBL/GenBank/DDBJ whole genome shotgun (WGS) entry which is preliminary data.</text>
</comment>
<organism evidence="2 3">
    <name type="scientific">Pyxidicoccus fallax</name>
    <dbReference type="NCBI Taxonomy" id="394095"/>
    <lineage>
        <taxon>Bacteria</taxon>
        <taxon>Pseudomonadati</taxon>
        <taxon>Myxococcota</taxon>
        <taxon>Myxococcia</taxon>
        <taxon>Myxococcales</taxon>
        <taxon>Cystobacterineae</taxon>
        <taxon>Myxococcaceae</taxon>
        <taxon>Pyxidicoccus</taxon>
    </lineage>
</organism>
<sequence>MRSSKLVPTPRMGLLLAGVLLLSLPGRAPAQAVSRLSCPECDRLPPDYTMDVARCQPLTPLLSGEPAAVAPRDTDTGRFFDFDLAGDGSHPVRVWAGQSFGTPYFAVFDGSKSASVCSTLGAFADVAMWESRLEMREGHAGLPYLTLFSDSRLGHCAFLGATAEIAYLQLQKTWVILQPRSRSSPGACVEEGTPGEEALQWERHSKLHAEGLRAYKRKDFVTAERLWRQVEAEGGGMASHDLGLLLARQGQLAQAEPRLLLTAGDSGLPSHWLDLADFYWVAKHRGLAAKAYRQYLQQLANPHARKRGTKAPTPVQRALERAEPKRPSKPPGLRQ</sequence>
<evidence type="ECO:0000313" key="2">
    <source>
        <dbReference type="EMBL" id="NMO18601.1"/>
    </source>
</evidence>
<accession>A0A848LLL3</accession>
<protein>
    <recommendedName>
        <fullName evidence="4">Tetratricopeptide repeat protein</fullName>
    </recommendedName>
</protein>
<feature type="region of interest" description="Disordered" evidence="1">
    <location>
        <begin position="301"/>
        <end position="335"/>
    </location>
</feature>
<evidence type="ECO:0000256" key="1">
    <source>
        <dbReference type="SAM" id="MobiDB-lite"/>
    </source>
</evidence>
<keyword evidence="3" id="KW-1185">Reference proteome</keyword>
<dbReference type="EMBL" id="JABBJJ010000143">
    <property type="protein sequence ID" value="NMO18601.1"/>
    <property type="molecule type" value="Genomic_DNA"/>
</dbReference>
<name>A0A848LLL3_9BACT</name>
<dbReference type="Gene3D" id="1.25.40.10">
    <property type="entry name" value="Tetratricopeptide repeat domain"/>
    <property type="match status" value="1"/>
</dbReference>
<dbReference type="InterPro" id="IPR011990">
    <property type="entry name" value="TPR-like_helical_dom_sf"/>
</dbReference>
<dbReference type="Proteomes" id="UP000518300">
    <property type="component" value="Unassembled WGS sequence"/>
</dbReference>
<dbReference type="AlphaFoldDB" id="A0A848LLL3"/>
<evidence type="ECO:0008006" key="4">
    <source>
        <dbReference type="Google" id="ProtNLM"/>
    </source>
</evidence>
<dbReference type="RefSeq" id="WP_169347864.1">
    <property type="nucleotide sequence ID" value="NZ_JABBJJ010000143.1"/>
</dbReference>
<gene>
    <name evidence="2" type="ORF">HG543_27610</name>
</gene>
<reference evidence="2 3" key="1">
    <citation type="submission" date="2020-04" db="EMBL/GenBank/DDBJ databases">
        <title>Draft genome of Pyxidicoccus fallax type strain.</title>
        <authorList>
            <person name="Whitworth D.E."/>
        </authorList>
    </citation>
    <scope>NUCLEOTIDE SEQUENCE [LARGE SCALE GENOMIC DNA]</scope>
    <source>
        <strain evidence="2 3">DSM 14698</strain>
    </source>
</reference>